<evidence type="ECO:0000313" key="4">
    <source>
        <dbReference type="EMBL" id="OHT06197.1"/>
    </source>
</evidence>
<dbReference type="InterPro" id="IPR017930">
    <property type="entry name" value="Myb_dom"/>
</dbReference>
<proteinExistence type="predicted"/>
<evidence type="ECO:0008006" key="6">
    <source>
        <dbReference type="Google" id="ProtNLM"/>
    </source>
</evidence>
<dbReference type="RefSeq" id="XP_068359333.1">
    <property type="nucleotide sequence ID" value="XM_068504584.1"/>
</dbReference>
<dbReference type="PROSITE" id="PS51294">
    <property type="entry name" value="HTH_MYB"/>
    <property type="match status" value="2"/>
</dbReference>
<dbReference type="PANTHER" id="PTHR45614:SF253">
    <property type="entry name" value="CHROMOSOME UNDETERMINED SCAFFOLD_38, WHOLE GENOME SHOTGUN SEQUENCE"/>
    <property type="match status" value="1"/>
</dbReference>
<dbReference type="GO" id="GO:0000981">
    <property type="term" value="F:DNA-binding transcription factor activity, RNA polymerase II-specific"/>
    <property type="evidence" value="ECO:0007669"/>
    <property type="project" value="TreeGrafter"/>
</dbReference>
<feature type="domain" description="Myb-like" evidence="2">
    <location>
        <begin position="92"/>
        <end position="142"/>
    </location>
</feature>
<dbReference type="AlphaFoldDB" id="A0A1J4K9S2"/>
<evidence type="ECO:0000259" key="2">
    <source>
        <dbReference type="PROSITE" id="PS50090"/>
    </source>
</evidence>
<protein>
    <recommendedName>
        <fullName evidence="6">Myb-like DNA-binding domain containing protein</fullName>
    </recommendedName>
</protein>
<accession>A0A1J4K9S2</accession>
<dbReference type="GO" id="GO:0000978">
    <property type="term" value="F:RNA polymerase II cis-regulatory region sequence-specific DNA binding"/>
    <property type="evidence" value="ECO:0007669"/>
    <property type="project" value="TreeGrafter"/>
</dbReference>
<reference evidence="4" key="1">
    <citation type="submission" date="2016-10" db="EMBL/GenBank/DDBJ databases">
        <authorList>
            <person name="Benchimol M."/>
            <person name="Almeida L.G."/>
            <person name="Vasconcelos A.T."/>
            <person name="Perreira-Neves A."/>
            <person name="Rosa I.A."/>
            <person name="Tasca T."/>
            <person name="Bogo M.R."/>
            <person name="de Souza W."/>
        </authorList>
    </citation>
    <scope>NUCLEOTIDE SEQUENCE [LARGE SCALE GENOMIC DNA]</scope>
    <source>
        <strain evidence="4">K</strain>
    </source>
</reference>
<dbReference type="InterPro" id="IPR009057">
    <property type="entry name" value="Homeodomain-like_sf"/>
</dbReference>
<dbReference type="Proteomes" id="UP000179807">
    <property type="component" value="Unassembled WGS sequence"/>
</dbReference>
<organism evidence="4 5">
    <name type="scientific">Tritrichomonas foetus</name>
    <dbReference type="NCBI Taxonomy" id="1144522"/>
    <lineage>
        <taxon>Eukaryota</taxon>
        <taxon>Metamonada</taxon>
        <taxon>Parabasalia</taxon>
        <taxon>Tritrichomonadida</taxon>
        <taxon>Tritrichomonadidae</taxon>
        <taxon>Tritrichomonas</taxon>
    </lineage>
</organism>
<dbReference type="InterPro" id="IPR001005">
    <property type="entry name" value="SANT/Myb"/>
</dbReference>
<comment type="caution">
    <text evidence="4">The sequence shown here is derived from an EMBL/GenBank/DDBJ whole genome shotgun (WGS) entry which is preliminary data.</text>
</comment>
<feature type="compositionally biased region" description="Low complexity" evidence="1">
    <location>
        <begin position="212"/>
        <end position="229"/>
    </location>
</feature>
<dbReference type="SUPFAM" id="SSF46689">
    <property type="entry name" value="Homeodomain-like"/>
    <property type="match status" value="1"/>
</dbReference>
<evidence type="ECO:0000256" key="1">
    <source>
        <dbReference type="SAM" id="MobiDB-lite"/>
    </source>
</evidence>
<name>A0A1J4K9S2_9EUKA</name>
<dbReference type="Pfam" id="PF13921">
    <property type="entry name" value="Myb_DNA-bind_6"/>
    <property type="match status" value="1"/>
</dbReference>
<feature type="domain" description="HTH myb-type" evidence="3">
    <location>
        <begin position="97"/>
        <end position="146"/>
    </location>
</feature>
<dbReference type="CDD" id="cd00167">
    <property type="entry name" value="SANT"/>
    <property type="match status" value="1"/>
</dbReference>
<dbReference type="GO" id="GO:0005634">
    <property type="term" value="C:nucleus"/>
    <property type="evidence" value="ECO:0007669"/>
    <property type="project" value="TreeGrafter"/>
</dbReference>
<keyword evidence="5" id="KW-1185">Reference proteome</keyword>
<sequence>MRIKFNIVIISPHFIKLAFFANLPYKMSQVEEKKNSRLAGPSSKKVKFTKIEDEKLENLIREFGENNWKLIAERMAPRTARQCRERWTNYVNPSLSKDPWSHEEDELLLLKHEELGNHWKLIEKFFPSRSKNNIKHRYSQIKGAVPNKNSNISPNINSNLNPTPNLNGIDLTSNNSNVTNNINLSTIASLSTINVSNNVNLNLSPLTMSSPISIGSSPTSSSTSSSSSGVSLNHNPTNCGFNNYSSQNHSNHINNIMNYNNNSGCLQIFDDVCPLNFLGERDSLLLFEGVLDAHEMEFPVQIHDLWTLPVDNVF</sequence>
<feature type="region of interest" description="Disordered" evidence="1">
    <location>
        <begin position="212"/>
        <end position="231"/>
    </location>
</feature>
<dbReference type="SMART" id="SM00717">
    <property type="entry name" value="SANT"/>
    <property type="match status" value="2"/>
</dbReference>
<dbReference type="PANTHER" id="PTHR45614">
    <property type="entry name" value="MYB PROTEIN-RELATED"/>
    <property type="match status" value="1"/>
</dbReference>
<dbReference type="Gene3D" id="1.10.10.60">
    <property type="entry name" value="Homeodomain-like"/>
    <property type="match status" value="2"/>
</dbReference>
<dbReference type="PROSITE" id="PS50090">
    <property type="entry name" value="MYB_LIKE"/>
    <property type="match status" value="2"/>
</dbReference>
<feature type="domain" description="HTH myb-type" evidence="3">
    <location>
        <begin position="40"/>
        <end position="95"/>
    </location>
</feature>
<dbReference type="VEuPathDB" id="TrichDB:TRFO_25814"/>
<dbReference type="InterPro" id="IPR050560">
    <property type="entry name" value="MYB_TF"/>
</dbReference>
<feature type="domain" description="Myb-like" evidence="2">
    <location>
        <begin position="40"/>
        <end position="91"/>
    </location>
</feature>
<dbReference type="EMBL" id="MLAK01000733">
    <property type="protein sequence ID" value="OHT06197.1"/>
    <property type="molecule type" value="Genomic_DNA"/>
</dbReference>
<dbReference type="GeneID" id="94839288"/>
<evidence type="ECO:0000259" key="3">
    <source>
        <dbReference type="PROSITE" id="PS51294"/>
    </source>
</evidence>
<evidence type="ECO:0000313" key="5">
    <source>
        <dbReference type="Proteomes" id="UP000179807"/>
    </source>
</evidence>
<gene>
    <name evidence="4" type="ORF">TRFO_25814</name>
</gene>